<feature type="region of interest" description="Disordered" evidence="2">
    <location>
        <begin position="246"/>
        <end position="274"/>
    </location>
</feature>
<evidence type="ECO:0000256" key="1">
    <source>
        <dbReference type="SAM" id="Coils"/>
    </source>
</evidence>
<dbReference type="InParanoid" id="A0A078ANM9"/>
<feature type="compositionally biased region" description="Basic and acidic residues" evidence="2">
    <location>
        <begin position="249"/>
        <end position="261"/>
    </location>
</feature>
<sequence length="320" mass="36580">MSYASDHLAWQQRVGQERTAAFKFNQTHRNFGQQRLSNSKKFQFTDKNGAPVMNGQHSHNTPRIQNKQAYTFGGQTNIAQSPLYENPMLKGTLHDDPQGGSLPKSFYSKQAYVKRQKSSSALSTKSSQVSKNFKTFYPPNYDKDAGHMQKLPKIQRFNEEIDTLSVVSKSRPQDAQQPLTSLLSKAKSSQNIMMSQVLKNHNQNNDNLLSQQQLQTLNHLADGQEPINEDDREHQSELYDDINSLYDMENPKGADDDEKRSVYSSVSKARSNVSKKSQVIITSLEKQLNEEREARRRLEEELNSIKQLSLQLLKNSKKDQ</sequence>
<feature type="region of interest" description="Disordered" evidence="2">
    <location>
        <begin position="117"/>
        <end position="146"/>
    </location>
</feature>
<name>A0A078ANM9_STYLE</name>
<reference evidence="3 4" key="1">
    <citation type="submission" date="2014-06" db="EMBL/GenBank/DDBJ databases">
        <authorList>
            <person name="Swart Estienne"/>
        </authorList>
    </citation>
    <scope>NUCLEOTIDE SEQUENCE [LARGE SCALE GENOMIC DNA]</scope>
    <source>
        <strain evidence="3 4">130c</strain>
    </source>
</reference>
<keyword evidence="1" id="KW-0175">Coiled coil</keyword>
<keyword evidence="4" id="KW-1185">Reference proteome</keyword>
<evidence type="ECO:0000313" key="3">
    <source>
        <dbReference type="EMBL" id="CDW83950.1"/>
    </source>
</evidence>
<gene>
    <name evidence="3" type="primary">Contig11909.g12742</name>
    <name evidence="3" type="ORF">STYLEM_13005</name>
</gene>
<evidence type="ECO:0000313" key="4">
    <source>
        <dbReference type="Proteomes" id="UP000039865"/>
    </source>
</evidence>
<feature type="coiled-coil region" evidence="1">
    <location>
        <begin position="281"/>
        <end position="315"/>
    </location>
</feature>
<dbReference type="Proteomes" id="UP000039865">
    <property type="component" value="Unassembled WGS sequence"/>
</dbReference>
<proteinExistence type="predicted"/>
<evidence type="ECO:0000256" key="2">
    <source>
        <dbReference type="SAM" id="MobiDB-lite"/>
    </source>
</evidence>
<dbReference type="EMBL" id="CCKQ01012341">
    <property type="protein sequence ID" value="CDW83950.1"/>
    <property type="molecule type" value="Genomic_DNA"/>
</dbReference>
<feature type="compositionally biased region" description="Polar residues" evidence="2">
    <location>
        <begin position="262"/>
        <end position="274"/>
    </location>
</feature>
<dbReference type="AlphaFoldDB" id="A0A078ANM9"/>
<organism evidence="3 4">
    <name type="scientific">Stylonychia lemnae</name>
    <name type="common">Ciliate</name>
    <dbReference type="NCBI Taxonomy" id="5949"/>
    <lineage>
        <taxon>Eukaryota</taxon>
        <taxon>Sar</taxon>
        <taxon>Alveolata</taxon>
        <taxon>Ciliophora</taxon>
        <taxon>Intramacronucleata</taxon>
        <taxon>Spirotrichea</taxon>
        <taxon>Stichotrichia</taxon>
        <taxon>Sporadotrichida</taxon>
        <taxon>Oxytrichidae</taxon>
        <taxon>Stylonychinae</taxon>
        <taxon>Stylonychia</taxon>
    </lineage>
</organism>
<protein>
    <submittedName>
        <fullName evidence="3">Uncharacterized protein</fullName>
    </submittedName>
</protein>
<accession>A0A078ANM9</accession>
<feature type="compositionally biased region" description="Low complexity" evidence="2">
    <location>
        <begin position="118"/>
        <end position="131"/>
    </location>
</feature>